<dbReference type="InterPro" id="IPR002145">
    <property type="entry name" value="CopG"/>
</dbReference>
<sequence length="52" mass="5823">MVLISVHLPISQLKKLEELVKEGHFPSVSEAIRHAINKLIEEHIKEGVVVAL</sequence>
<dbReference type="Gene3D" id="1.10.1220.10">
    <property type="entry name" value="Met repressor-like"/>
    <property type="match status" value="1"/>
</dbReference>
<dbReference type="GO" id="GO:0006355">
    <property type="term" value="P:regulation of DNA-templated transcription"/>
    <property type="evidence" value="ECO:0007669"/>
    <property type="project" value="InterPro"/>
</dbReference>
<reference evidence="2 3" key="1">
    <citation type="submission" date="2018-06" db="EMBL/GenBank/DDBJ databases">
        <title>Extensive metabolic versatility and redundancy in microbially diverse, dynamic hydrothermal sediments.</title>
        <authorList>
            <person name="Dombrowski N."/>
            <person name="Teske A."/>
            <person name="Baker B.J."/>
        </authorList>
    </citation>
    <scope>NUCLEOTIDE SEQUENCE [LARGE SCALE GENOMIC DNA]</scope>
    <source>
        <strain evidence="2">B20_G2</strain>
    </source>
</reference>
<evidence type="ECO:0000313" key="2">
    <source>
        <dbReference type="EMBL" id="RLE52988.1"/>
    </source>
</evidence>
<comment type="caution">
    <text evidence="2">The sequence shown here is derived from an EMBL/GenBank/DDBJ whole genome shotgun (WGS) entry which is preliminary data.</text>
</comment>
<accession>A0A497F1Z7</accession>
<evidence type="ECO:0000313" key="3">
    <source>
        <dbReference type="Proteomes" id="UP000269499"/>
    </source>
</evidence>
<dbReference type="Proteomes" id="UP000269499">
    <property type="component" value="Unassembled WGS sequence"/>
</dbReference>
<dbReference type="CDD" id="cd22231">
    <property type="entry name" value="RHH_NikR_HicB-like"/>
    <property type="match status" value="1"/>
</dbReference>
<dbReference type="InterPro" id="IPR013321">
    <property type="entry name" value="Arc_rbn_hlx_hlx"/>
</dbReference>
<name>A0A497F1Z7_9CREN</name>
<evidence type="ECO:0000259" key="1">
    <source>
        <dbReference type="Pfam" id="PF01402"/>
    </source>
</evidence>
<feature type="domain" description="Ribbon-helix-helix protein CopG" evidence="1">
    <location>
        <begin position="3"/>
        <end position="42"/>
    </location>
</feature>
<dbReference type="Pfam" id="PF01402">
    <property type="entry name" value="RHH_1"/>
    <property type="match status" value="1"/>
</dbReference>
<proteinExistence type="predicted"/>
<gene>
    <name evidence="2" type="ORF">DRJ26_03970</name>
</gene>
<dbReference type="EMBL" id="QMRA01000087">
    <property type="protein sequence ID" value="RLE52988.1"/>
    <property type="molecule type" value="Genomic_DNA"/>
</dbReference>
<dbReference type="AlphaFoldDB" id="A0A497F1Z7"/>
<organism evidence="2 3">
    <name type="scientific">Thermoproteota archaeon</name>
    <dbReference type="NCBI Taxonomy" id="2056631"/>
    <lineage>
        <taxon>Archaea</taxon>
        <taxon>Thermoproteota</taxon>
    </lineage>
</organism>
<dbReference type="PANTHER" id="PTHR36215">
    <property type="entry name" value="BLL4998 PROTEIN"/>
    <property type="match status" value="1"/>
</dbReference>
<dbReference type="SUPFAM" id="SSF47598">
    <property type="entry name" value="Ribbon-helix-helix"/>
    <property type="match status" value="1"/>
</dbReference>
<dbReference type="PANTHER" id="PTHR36215:SF1">
    <property type="entry name" value="BLL4998 PROTEIN"/>
    <property type="match status" value="1"/>
</dbReference>
<protein>
    <submittedName>
        <fullName evidence="2">CopG family transcriptional regulator</fullName>
    </submittedName>
</protein>
<dbReference type="InterPro" id="IPR010985">
    <property type="entry name" value="Ribbon_hlx_hlx"/>
</dbReference>